<evidence type="ECO:0000313" key="1">
    <source>
        <dbReference type="EMBL" id="WTU40786.1"/>
    </source>
</evidence>
<organism evidence="1">
    <name type="scientific">Streptomyces sp. NBC_00060</name>
    <dbReference type="NCBI Taxonomy" id="2975636"/>
    <lineage>
        <taxon>Bacteria</taxon>
        <taxon>Bacillati</taxon>
        <taxon>Actinomycetota</taxon>
        <taxon>Actinomycetes</taxon>
        <taxon>Kitasatosporales</taxon>
        <taxon>Streptomycetaceae</taxon>
        <taxon>Streptomyces</taxon>
    </lineage>
</organism>
<name>A0AAU2H018_9ACTN</name>
<sequence>MATDDGQGKRRSGISIGSVVGAMAIGDHNTVTNQQGGAPADPAQAELLEAIRELRTDLARVVEGERTRALDGAAADAEAEIASAGAASPGRLARLRQALADAEGLTGVLASAAAVGRTVATLLGG</sequence>
<protein>
    <submittedName>
        <fullName evidence="1">Uncharacterized protein</fullName>
    </submittedName>
</protein>
<gene>
    <name evidence="1" type="ORF">OHV25_14880</name>
</gene>
<dbReference type="AlphaFoldDB" id="A0AAU2H018"/>
<dbReference type="EMBL" id="CP108253">
    <property type="protein sequence ID" value="WTU40786.1"/>
    <property type="molecule type" value="Genomic_DNA"/>
</dbReference>
<proteinExistence type="predicted"/>
<accession>A0AAU2H018</accession>
<reference evidence="1" key="1">
    <citation type="submission" date="2022-10" db="EMBL/GenBank/DDBJ databases">
        <title>The complete genomes of actinobacterial strains from the NBC collection.</title>
        <authorList>
            <person name="Joergensen T.S."/>
            <person name="Alvarez Arevalo M."/>
            <person name="Sterndorff E.B."/>
            <person name="Faurdal D."/>
            <person name="Vuksanovic O."/>
            <person name="Mourched A.-S."/>
            <person name="Charusanti P."/>
            <person name="Shaw S."/>
            <person name="Blin K."/>
            <person name="Weber T."/>
        </authorList>
    </citation>
    <scope>NUCLEOTIDE SEQUENCE</scope>
    <source>
        <strain evidence="1">NBC_00060</strain>
    </source>
</reference>